<dbReference type="EMBL" id="JADNRY010000389">
    <property type="protein sequence ID" value="KAF9058380.1"/>
    <property type="molecule type" value="Genomic_DNA"/>
</dbReference>
<name>A0A9P5TWG3_9AGAR</name>
<accession>A0A9P5TWG3</accession>
<dbReference type="Proteomes" id="UP000772434">
    <property type="component" value="Unassembled WGS sequence"/>
</dbReference>
<evidence type="ECO:0000313" key="2">
    <source>
        <dbReference type="EMBL" id="KAF9058380.1"/>
    </source>
</evidence>
<organism evidence="2 3">
    <name type="scientific">Rhodocollybia butyracea</name>
    <dbReference type="NCBI Taxonomy" id="206335"/>
    <lineage>
        <taxon>Eukaryota</taxon>
        <taxon>Fungi</taxon>
        <taxon>Dikarya</taxon>
        <taxon>Basidiomycota</taxon>
        <taxon>Agaricomycotina</taxon>
        <taxon>Agaricomycetes</taxon>
        <taxon>Agaricomycetidae</taxon>
        <taxon>Agaricales</taxon>
        <taxon>Marasmiineae</taxon>
        <taxon>Omphalotaceae</taxon>
        <taxon>Rhodocollybia</taxon>
    </lineage>
</organism>
<evidence type="ECO:0000256" key="1">
    <source>
        <dbReference type="SAM" id="MobiDB-lite"/>
    </source>
</evidence>
<feature type="compositionally biased region" description="Low complexity" evidence="1">
    <location>
        <begin position="272"/>
        <end position="282"/>
    </location>
</feature>
<protein>
    <submittedName>
        <fullName evidence="2">Uncharacterized protein</fullName>
    </submittedName>
</protein>
<evidence type="ECO:0000313" key="3">
    <source>
        <dbReference type="Proteomes" id="UP000772434"/>
    </source>
</evidence>
<gene>
    <name evidence="2" type="ORF">BDP27DRAFT_1372699</name>
</gene>
<sequence length="347" mass="39170">MGKALVSSPPRGSMMKVICTILKADEDCMGVWVNGMKEKTATWLGELGIPLFVVHKIRTKVDQPKDHPNILRASHPIRHCDIKFARFPRLINDHQETNNEAGERWNVRIDSQEAQPKDQLLHWRSFSGANADNFPGEQWSMSRISENPAGENSRAIVHPPPVEQVSQQGSWVNFAMSNDDSSLKFYLVGKKNKDTLDDFKKRYYDQKEIPIPKEVAFNTFIYRLPLENAHFYNGRDMKQEMNSSIWVYRKKDHTASDLLHSNKPPQKERITSSNHHSSPSPSTLKPFTMSDLPAKPKTPIMSDFDTSGIPMDINAINGAPLQTQATVAATTIAGNPLIQTLLSKARI</sequence>
<reference evidence="2" key="1">
    <citation type="submission" date="2020-11" db="EMBL/GenBank/DDBJ databases">
        <authorList>
            <consortium name="DOE Joint Genome Institute"/>
            <person name="Ahrendt S."/>
            <person name="Riley R."/>
            <person name="Andreopoulos W."/>
            <person name="Labutti K."/>
            <person name="Pangilinan J."/>
            <person name="Ruiz-Duenas F.J."/>
            <person name="Barrasa J.M."/>
            <person name="Sanchez-Garcia M."/>
            <person name="Camarero S."/>
            <person name="Miyauchi S."/>
            <person name="Serrano A."/>
            <person name="Linde D."/>
            <person name="Babiker R."/>
            <person name="Drula E."/>
            <person name="Ayuso-Fernandez I."/>
            <person name="Pacheco R."/>
            <person name="Padilla G."/>
            <person name="Ferreira P."/>
            <person name="Barriuso J."/>
            <person name="Kellner H."/>
            <person name="Castanera R."/>
            <person name="Alfaro M."/>
            <person name="Ramirez L."/>
            <person name="Pisabarro A.G."/>
            <person name="Kuo A."/>
            <person name="Tritt A."/>
            <person name="Lipzen A."/>
            <person name="He G."/>
            <person name="Yan M."/>
            <person name="Ng V."/>
            <person name="Cullen D."/>
            <person name="Martin F."/>
            <person name="Rosso M.-N."/>
            <person name="Henrissat B."/>
            <person name="Hibbett D."/>
            <person name="Martinez A.T."/>
            <person name="Grigoriev I.V."/>
        </authorList>
    </citation>
    <scope>NUCLEOTIDE SEQUENCE</scope>
    <source>
        <strain evidence="2">AH 40177</strain>
    </source>
</reference>
<proteinExistence type="predicted"/>
<dbReference type="AlphaFoldDB" id="A0A9P5TWG3"/>
<comment type="caution">
    <text evidence="2">The sequence shown here is derived from an EMBL/GenBank/DDBJ whole genome shotgun (WGS) entry which is preliminary data.</text>
</comment>
<keyword evidence="3" id="KW-1185">Reference proteome</keyword>
<feature type="region of interest" description="Disordered" evidence="1">
    <location>
        <begin position="257"/>
        <end position="291"/>
    </location>
</feature>